<name>A0ACD5TYF7_AVESA</name>
<reference evidence="1" key="2">
    <citation type="submission" date="2025-09" db="UniProtKB">
        <authorList>
            <consortium name="EnsemblPlants"/>
        </authorList>
    </citation>
    <scope>IDENTIFICATION</scope>
</reference>
<sequence length="1284" mass="145546">MEATVVSIGKSVLVGALGYARSKAAEEVALQLGVEGDVAFIADELEMMQSFLMAADEERGQRKVLATWVKHVRDLAYNVEDSLMDFSLLSEKSKSWWRSLRTVGERHRIAKEIKELRAKVEDVSNRNLRYRLIDESSGSKPTTAEEQASIATAALFGINEARLAALDHEKSSEVNLYQLISSNCQDLRVIAVWGTAGDLGKTSAIQEVYDDPAIGSNFGFRAWVRLTHPFNPQEFIHNLVRQFYEFFPENLGEKRKKETIGSNVLMKMENMSQSEMIDVFDTQVNDSSYLIVIDDLSTIVEWSCIKRFFPDNQKRSRIIVSTQQAEIASLCTEQPYQVSELKQLSSDQTLYLFHKEINSEERVSMAGPDVVMLGIKEAELAAIEREKLKDMCASCSVESIHDSNKVTTSENKTALPTSEIQEEYQRPKNANEDKVCNPTSGKKFGRSRTLALDDEVLIGRETDKSNVIRLVGQPVNNQGCKVISIWGMGGLGKTTLVRSIYRCKQLSDWRHAWATALRPFNPEVLLRGLAFQLQKSIQEDPAGATTTGVQKKSIAVMELEALKEELARLLKSQKCLVILDDISSTSEWELVKGCLDNAGTIIVTTREKTIAEHCSGDYGIMYSIKGLEDDAAFDLFLNKVFKDKTKKNDLVPAMMEQARVILKKCHGLPLAISTIGGFLSTKPKTAIEWRKMNDSISVELEINPELRIIKTILMRSYDGLPYHLKSVFLYLSIFPEDHRIILGRLVRRWIAEGYLRDMHGVTAEELGRRYFDELLDRGVIQPGEGLTRYNGKISSCQLHDMIREICISKAREENLVFTLEDGCCLNSTQGPIRHLVIGSNWKRDKGVLTSMLDLSHVRSLTVFGEWRPFFISDKMRFLRVLDLEDTIGLKDHHLDQIGQLLHLKYLSLRRCGNIYSLPNSLGNLRHLQALDVRGTHIFKFPSTITKLRKLQHFHATGRLYGGMTYDEEDIFYKYSMYTCNIFTLMTGSCGILMSTGPLLLRPQIVDDDLNRSDIVNLHRFGMANVRQFQGLVKPHGVQIPRGIGKLKALQTLRHVNILEGKGNVALKELQELTQLRKLGVVGVTIENSMVFWSAISVLSQLRSLSVGTENIWDDELDGSWGEGLLPPRCLESLKLLGNLVRMTAWIHRFQNLSKLTLEHSQLKQDAIQALGVLPNLAVLRLNSWSFNGKQLHFQNPSFPSLVVLQLYQLPDLESMLFEEEGAMPRLELLRVHSCNDLKEISGLRVLTNLREIRIRVRSRHNELEEDVQRQVAEHLKHVRLRIFI</sequence>
<keyword evidence="2" id="KW-1185">Reference proteome</keyword>
<evidence type="ECO:0000313" key="2">
    <source>
        <dbReference type="Proteomes" id="UP001732700"/>
    </source>
</evidence>
<reference evidence="1" key="1">
    <citation type="submission" date="2021-05" db="EMBL/GenBank/DDBJ databases">
        <authorList>
            <person name="Scholz U."/>
            <person name="Mascher M."/>
            <person name="Fiebig A."/>
        </authorList>
    </citation>
    <scope>NUCLEOTIDE SEQUENCE [LARGE SCALE GENOMIC DNA]</scope>
</reference>
<protein>
    <submittedName>
        <fullName evidence="1">Uncharacterized protein</fullName>
    </submittedName>
</protein>
<evidence type="ECO:0000313" key="1">
    <source>
        <dbReference type="EnsemblPlants" id="AVESA.00010b.r2.1DG0149370.1.CDS"/>
    </source>
</evidence>
<dbReference type="Proteomes" id="UP001732700">
    <property type="component" value="Chromosome 1D"/>
</dbReference>
<dbReference type="EnsemblPlants" id="AVESA.00010b.r2.1DG0149370.1">
    <property type="protein sequence ID" value="AVESA.00010b.r2.1DG0149370.1.CDS"/>
    <property type="gene ID" value="AVESA.00010b.r2.1DG0149370"/>
</dbReference>
<proteinExistence type="predicted"/>
<organism evidence="1 2">
    <name type="scientific">Avena sativa</name>
    <name type="common">Oat</name>
    <dbReference type="NCBI Taxonomy" id="4498"/>
    <lineage>
        <taxon>Eukaryota</taxon>
        <taxon>Viridiplantae</taxon>
        <taxon>Streptophyta</taxon>
        <taxon>Embryophyta</taxon>
        <taxon>Tracheophyta</taxon>
        <taxon>Spermatophyta</taxon>
        <taxon>Magnoliopsida</taxon>
        <taxon>Liliopsida</taxon>
        <taxon>Poales</taxon>
        <taxon>Poaceae</taxon>
        <taxon>BOP clade</taxon>
        <taxon>Pooideae</taxon>
        <taxon>Poodae</taxon>
        <taxon>Poeae</taxon>
        <taxon>Poeae Chloroplast Group 1 (Aveneae type)</taxon>
        <taxon>Aveninae</taxon>
        <taxon>Avena</taxon>
    </lineage>
</organism>
<accession>A0ACD5TYF7</accession>